<dbReference type="PANTHER" id="PTHR22597">
    <property type="entry name" value="POLYCOMB GROUP PROTEIN"/>
    <property type="match status" value="1"/>
</dbReference>
<evidence type="ECO:0000256" key="3">
    <source>
        <dbReference type="ARBA" id="ARBA00022771"/>
    </source>
</evidence>
<proteinExistence type="inferred from homology"/>
<dbReference type="Pfam" id="PF09733">
    <property type="entry name" value="VEFS-Box"/>
    <property type="match status" value="1"/>
</dbReference>
<accession>A0A177B534</accession>
<keyword evidence="9" id="KW-1185">Reference proteome</keyword>
<evidence type="ECO:0000256" key="4">
    <source>
        <dbReference type="ARBA" id="ARBA00022833"/>
    </source>
</evidence>
<keyword evidence="2" id="KW-0479">Metal-binding</keyword>
<keyword evidence="4" id="KW-0862">Zinc</keyword>
<protein>
    <recommendedName>
        <fullName evidence="7">Polycomb protein VEFS-Box domain-containing protein</fullName>
    </recommendedName>
</protein>
<comment type="caution">
    <text evidence="8">The sequence shown here is derived from an EMBL/GenBank/DDBJ whole genome shotgun (WGS) entry which is preliminary data.</text>
</comment>
<dbReference type="Proteomes" id="UP000078046">
    <property type="component" value="Unassembled WGS sequence"/>
</dbReference>
<evidence type="ECO:0000256" key="6">
    <source>
        <dbReference type="ARBA" id="ARBA00023163"/>
    </source>
</evidence>
<keyword evidence="3" id="KW-0863">Zinc-finger</keyword>
<dbReference type="GO" id="GO:0031490">
    <property type="term" value="F:chromatin DNA binding"/>
    <property type="evidence" value="ECO:0007669"/>
    <property type="project" value="TreeGrafter"/>
</dbReference>
<keyword evidence="5" id="KW-0805">Transcription regulation</keyword>
<dbReference type="CDD" id="cd21521">
    <property type="entry name" value="VEFS-box"/>
    <property type="match status" value="1"/>
</dbReference>
<evidence type="ECO:0000259" key="7">
    <source>
        <dbReference type="Pfam" id="PF09733"/>
    </source>
</evidence>
<organism evidence="8 9">
    <name type="scientific">Intoshia linei</name>
    <dbReference type="NCBI Taxonomy" id="1819745"/>
    <lineage>
        <taxon>Eukaryota</taxon>
        <taxon>Metazoa</taxon>
        <taxon>Spiralia</taxon>
        <taxon>Lophotrochozoa</taxon>
        <taxon>Mesozoa</taxon>
        <taxon>Orthonectida</taxon>
        <taxon>Rhopaluridae</taxon>
        <taxon>Intoshia</taxon>
    </lineage>
</organism>
<dbReference type="OrthoDB" id="166746at2759"/>
<dbReference type="EMBL" id="LWCA01000287">
    <property type="protein sequence ID" value="OAF69407.1"/>
    <property type="molecule type" value="Genomic_DNA"/>
</dbReference>
<evidence type="ECO:0000256" key="1">
    <source>
        <dbReference type="ARBA" id="ARBA00007416"/>
    </source>
</evidence>
<feature type="domain" description="Polycomb protein VEFS-Box" evidence="7">
    <location>
        <begin position="368"/>
        <end position="483"/>
    </location>
</feature>
<evidence type="ECO:0000256" key="2">
    <source>
        <dbReference type="ARBA" id="ARBA00022723"/>
    </source>
</evidence>
<dbReference type="InterPro" id="IPR019135">
    <property type="entry name" value="Polycomb_protein_VEFS-Box"/>
</dbReference>
<name>A0A177B534_9BILA</name>
<sequence>MVTKKKIERIKVVCEFYKIMSVRMAISPILLNRNLQYVRESTPQQAIAKRVTHKPKPLEDIVSFLNKRALPISRHFILFVKNIKVNNNKNYEVEKNVKLQIYFVTGTDSTERIIKYVGSCIAPSSDRNISPLKWQKFNVQLPLSMQIKMLLKTKYTNNLLKGSNENYDQFDNDVCFELKNVTCLKSGQYNLMSKNNMWTVNLQLLFDEEIDSLLSLIPCPDKEEQILAYSVDNNIKLTYEFVELKQDNRKFVSETHSYNRCPWCFETLPNIFALMQHLKFFHSWFTFNLSADSPFSYRIKVKLKSYIDETYEGPQQHLPVNPHSKDILMFHHGPHQIVPYTETLVSGKTLLNYELSQFTDSNQVFKIIPNHNRVYYNPTSCRQLSASEVIKSQLHESSTDWIKQLNTIMINDFYDVSNDEKKFMLMWNNYLSEKKCFADSQMYTTCCSFLIKNKNFIDCDEMWNQFLHHITNLFDYHLLNQDQIYELISRNLKMNQD</sequence>
<reference evidence="8 9" key="1">
    <citation type="submission" date="2016-04" db="EMBL/GenBank/DDBJ databases">
        <title>The genome of Intoshia linei affirms orthonectids as highly simplified spiralians.</title>
        <authorList>
            <person name="Mikhailov K.V."/>
            <person name="Slusarev G.S."/>
            <person name="Nikitin M.A."/>
            <person name="Logacheva M.D."/>
            <person name="Penin A."/>
            <person name="Aleoshin V."/>
            <person name="Panchin Y.V."/>
        </authorList>
    </citation>
    <scope>NUCLEOTIDE SEQUENCE [LARGE SCALE GENOMIC DNA]</scope>
    <source>
        <strain evidence="8">Intl2013</strain>
        <tissue evidence="8">Whole animal</tissue>
    </source>
</reference>
<evidence type="ECO:0000256" key="5">
    <source>
        <dbReference type="ARBA" id="ARBA00023015"/>
    </source>
</evidence>
<evidence type="ECO:0000313" key="8">
    <source>
        <dbReference type="EMBL" id="OAF69407.1"/>
    </source>
</evidence>
<comment type="similarity">
    <text evidence="1">Belongs to the VEFS (VRN2-EMF2-FIS2-SU(Z)12) family.</text>
</comment>
<keyword evidence="6" id="KW-0804">Transcription</keyword>
<gene>
    <name evidence="8" type="ORF">A3Q56_02839</name>
</gene>
<dbReference type="GO" id="GO:0016586">
    <property type="term" value="C:RSC-type complex"/>
    <property type="evidence" value="ECO:0007669"/>
    <property type="project" value="TreeGrafter"/>
</dbReference>
<dbReference type="PANTHER" id="PTHR22597:SF0">
    <property type="entry name" value="POLYCOMB PROTEIN SUZ12"/>
    <property type="match status" value="1"/>
</dbReference>
<dbReference type="AlphaFoldDB" id="A0A177B534"/>
<evidence type="ECO:0000313" key="9">
    <source>
        <dbReference type="Proteomes" id="UP000078046"/>
    </source>
</evidence>
<dbReference type="GO" id="GO:0008270">
    <property type="term" value="F:zinc ion binding"/>
    <property type="evidence" value="ECO:0007669"/>
    <property type="project" value="UniProtKB-KW"/>
</dbReference>